<keyword evidence="2" id="KW-1185">Reference proteome</keyword>
<organism evidence="1 2">
    <name type="scientific">Pseudomonas marincola</name>
    <dbReference type="NCBI Taxonomy" id="437900"/>
    <lineage>
        <taxon>Bacteria</taxon>
        <taxon>Pseudomonadati</taxon>
        <taxon>Pseudomonadota</taxon>
        <taxon>Gammaproteobacteria</taxon>
        <taxon>Pseudomonadales</taxon>
        <taxon>Pseudomonadaceae</taxon>
        <taxon>Pseudomonas</taxon>
    </lineage>
</organism>
<dbReference type="AlphaFoldDB" id="A0A8S2B598"/>
<name>A0A8S2B598_9PSED</name>
<dbReference type="EMBL" id="LR215729">
    <property type="protein sequence ID" value="CAE6888024.1"/>
    <property type="molecule type" value="Genomic_DNA"/>
</dbReference>
<dbReference type="Proteomes" id="UP000325451">
    <property type="component" value="Chromosome"/>
</dbReference>
<accession>A0A8S2B598</accession>
<dbReference type="KEGG" id="pmao:PMYSY11_0471"/>
<evidence type="ECO:0000313" key="2">
    <source>
        <dbReference type="Proteomes" id="UP000325451"/>
    </source>
</evidence>
<evidence type="ECO:0000313" key="1">
    <source>
        <dbReference type="EMBL" id="CAE6888024.1"/>
    </source>
</evidence>
<reference evidence="1" key="1">
    <citation type="submission" date="2021-02" db="EMBL/GenBank/DDBJ databases">
        <authorList>
            <consortium name="Genoscope - CEA"/>
            <person name="William W."/>
        </authorList>
    </citation>
    <scope>NUCLEOTIDE SEQUENCE</scope>
    <source>
        <strain evidence="1">YSy11</strain>
    </source>
</reference>
<protein>
    <submittedName>
        <fullName evidence="1">Uncharacterized protein</fullName>
    </submittedName>
</protein>
<sequence>MPGLNRNVMSVQSRPVLLVSEGPSIRAQAWREVPSITEQWAILSIACLTVRQHCYAGPL</sequence>
<gene>
    <name evidence="1" type="ORF">PMYSY11_0471</name>
</gene>
<proteinExistence type="predicted"/>